<evidence type="ECO:0000313" key="2">
    <source>
        <dbReference type="Proteomes" id="UP000253517"/>
    </source>
</evidence>
<dbReference type="Proteomes" id="UP000253517">
    <property type="component" value="Unassembled WGS sequence"/>
</dbReference>
<organism evidence="1 2">
    <name type="scientific">Schleiferia thermophila</name>
    <dbReference type="NCBI Taxonomy" id="884107"/>
    <lineage>
        <taxon>Bacteria</taxon>
        <taxon>Pseudomonadati</taxon>
        <taxon>Bacteroidota</taxon>
        <taxon>Flavobacteriia</taxon>
        <taxon>Flavobacteriales</taxon>
        <taxon>Schleiferiaceae</taxon>
        <taxon>Schleiferia</taxon>
    </lineage>
</organism>
<proteinExistence type="predicted"/>
<reference evidence="1 2" key="1">
    <citation type="submission" date="2018-07" db="EMBL/GenBank/DDBJ databases">
        <title>Genomic Encyclopedia of Type Strains, Phase IV (KMG-IV): sequencing the most valuable type-strain genomes for metagenomic binning, comparative biology and taxonomic classification.</title>
        <authorList>
            <person name="Goeker M."/>
        </authorList>
    </citation>
    <scope>NUCLEOTIDE SEQUENCE [LARGE SCALE GENOMIC DNA]</scope>
    <source>
        <strain evidence="1 2">DSM 21410</strain>
    </source>
</reference>
<dbReference type="EMBL" id="QPJS01000001">
    <property type="protein sequence ID" value="RCX05074.1"/>
    <property type="molecule type" value="Genomic_DNA"/>
</dbReference>
<dbReference type="PROSITE" id="PS51257">
    <property type="entry name" value="PROKAR_LIPOPROTEIN"/>
    <property type="match status" value="1"/>
</dbReference>
<accession>A0A369ACC8</accession>
<gene>
    <name evidence="1" type="ORF">DES35_101354</name>
</gene>
<dbReference type="RefSeq" id="WP_114365623.1">
    <property type="nucleotide sequence ID" value="NZ_BHZF01000001.1"/>
</dbReference>
<evidence type="ECO:0008006" key="3">
    <source>
        <dbReference type="Google" id="ProtNLM"/>
    </source>
</evidence>
<keyword evidence="2" id="KW-1185">Reference proteome</keyword>
<protein>
    <recommendedName>
        <fullName evidence="3">Lipocalin-like protein</fullName>
    </recommendedName>
</protein>
<comment type="caution">
    <text evidence="1">The sequence shown here is derived from an EMBL/GenBank/DDBJ whole genome shotgun (WGS) entry which is preliminary data.</text>
</comment>
<dbReference type="AlphaFoldDB" id="A0A369ACC8"/>
<sequence length="179" mass="19900">MKNHYIPILLTALMLAGACRKRVEYIYMDPPTPPRALADRLPGDWTPSFVTYSAQIDLGQQGLPPINVSGITENPNGRLTVQKDPNTLTIQLQFTASIDLGLGFPVPLPVNINLTGTYDISTDEKQILLTQTNGEKLTLKVLTNEHNVQVWRTTYPFQTPLLGTLPIDMIITFVKNQAK</sequence>
<evidence type="ECO:0000313" key="1">
    <source>
        <dbReference type="EMBL" id="RCX05074.1"/>
    </source>
</evidence>
<name>A0A369ACC8_9FLAO</name>